<dbReference type="InterPro" id="IPR001789">
    <property type="entry name" value="Sig_transdc_resp-reg_receiver"/>
</dbReference>
<accession>A0A6N6JJU1</accession>
<feature type="domain" description="Response regulatory" evidence="6">
    <location>
        <begin position="2"/>
        <end position="116"/>
    </location>
</feature>
<feature type="modified residue" description="4-aspartylphosphate" evidence="4">
    <location>
        <position position="51"/>
    </location>
</feature>
<keyword evidence="2 5" id="KW-0238">DNA-binding</keyword>
<evidence type="ECO:0000256" key="4">
    <source>
        <dbReference type="PROSITE-ProRule" id="PRU00169"/>
    </source>
</evidence>
<evidence type="ECO:0000256" key="1">
    <source>
        <dbReference type="ARBA" id="ARBA00023015"/>
    </source>
</evidence>
<evidence type="ECO:0000313" key="9">
    <source>
        <dbReference type="Proteomes" id="UP000436822"/>
    </source>
</evidence>
<dbReference type="RefSeq" id="WP_159809055.1">
    <property type="nucleotide sequence ID" value="NZ_BLJE01000004.1"/>
</dbReference>
<feature type="domain" description="OmpR/PhoB-type" evidence="7">
    <location>
        <begin position="124"/>
        <end position="220"/>
    </location>
</feature>
<keyword evidence="4" id="KW-0597">Phosphoprotein</keyword>
<dbReference type="InterPro" id="IPR016032">
    <property type="entry name" value="Sig_transdc_resp-reg_C-effctor"/>
</dbReference>
<dbReference type="SUPFAM" id="SSF46894">
    <property type="entry name" value="C-terminal effector domain of the bipartite response regulators"/>
    <property type="match status" value="1"/>
</dbReference>
<dbReference type="InterPro" id="IPR039420">
    <property type="entry name" value="WalR-like"/>
</dbReference>
<comment type="caution">
    <text evidence="8">The sequence shown here is derived from an EMBL/GenBank/DDBJ whole genome shotgun (WGS) entry which is preliminary data.</text>
</comment>
<dbReference type="Pfam" id="PF00072">
    <property type="entry name" value="Response_reg"/>
    <property type="match status" value="1"/>
</dbReference>
<dbReference type="SUPFAM" id="SSF52172">
    <property type="entry name" value="CheY-like"/>
    <property type="match status" value="1"/>
</dbReference>
<evidence type="ECO:0000256" key="2">
    <source>
        <dbReference type="ARBA" id="ARBA00023125"/>
    </source>
</evidence>
<dbReference type="GO" id="GO:0000976">
    <property type="term" value="F:transcription cis-regulatory region binding"/>
    <property type="evidence" value="ECO:0007669"/>
    <property type="project" value="TreeGrafter"/>
</dbReference>
<evidence type="ECO:0000259" key="6">
    <source>
        <dbReference type="PROSITE" id="PS50110"/>
    </source>
</evidence>
<evidence type="ECO:0000256" key="3">
    <source>
        <dbReference type="ARBA" id="ARBA00023163"/>
    </source>
</evidence>
<sequence length="222" mass="24624">MKFLLVEDNQELANAILSRMCLDGHVIDHAANLQDATAFVETGEYDLILLDIMLPDGDGRSFLKQHRASDLDTPVIVLTARSQVSDRIGSLDLGADDYVTKPFDHAELEARCRAVLRRKAGKATSTVEIGGIVFDPVAGHLAVKGEVVNLRNRELRLLELLINATGKIFSKQKLADRLFSFDDDASENAIEVYIARLRKHLEGSELKITTLRGLGYRLDHDS</sequence>
<dbReference type="InterPro" id="IPR011006">
    <property type="entry name" value="CheY-like_superfamily"/>
</dbReference>
<dbReference type="PROSITE" id="PS51755">
    <property type="entry name" value="OMPR_PHOB"/>
    <property type="match status" value="1"/>
</dbReference>
<dbReference type="CDD" id="cd00383">
    <property type="entry name" value="trans_reg_C"/>
    <property type="match status" value="1"/>
</dbReference>
<dbReference type="GO" id="GO:0032993">
    <property type="term" value="C:protein-DNA complex"/>
    <property type="evidence" value="ECO:0007669"/>
    <property type="project" value="TreeGrafter"/>
</dbReference>
<evidence type="ECO:0000313" key="8">
    <source>
        <dbReference type="EMBL" id="GFE66207.1"/>
    </source>
</evidence>
<dbReference type="InterPro" id="IPR001867">
    <property type="entry name" value="OmpR/PhoB-type_DNA-bd"/>
</dbReference>
<dbReference type="PANTHER" id="PTHR48111:SF67">
    <property type="entry name" value="TRANSCRIPTIONAL REGULATORY PROTEIN TCTD"/>
    <property type="match status" value="1"/>
</dbReference>
<dbReference type="Proteomes" id="UP000436822">
    <property type="component" value="Unassembled WGS sequence"/>
</dbReference>
<dbReference type="AlphaFoldDB" id="A0A6N6JJU1"/>
<keyword evidence="9" id="KW-1185">Reference proteome</keyword>
<name>A0A6N6JJU1_9RHOB</name>
<dbReference type="GO" id="GO:0006355">
    <property type="term" value="P:regulation of DNA-templated transcription"/>
    <property type="evidence" value="ECO:0007669"/>
    <property type="project" value="InterPro"/>
</dbReference>
<dbReference type="PROSITE" id="PS50110">
    <property type="entry name" value="RESPONSE_REGULATORY"/>
    <property type="match status" value="1"/>
</dbReference>
<dbReference type="Pfam" id="PF00486">
    <property type="entry name" value="Trans_reg_C"/>
    <property type="match status" value="1"/>
</dbReference>
<dbReference type="Gene3D" id="6.10.250.690">
    <property type="match status" value="1"/>
</dbReference>
<dbReference type="OrthoDB" id="9802426at2"/>
<keyword evidence="3" id="KW-0804">Transcription</keyword>
<dbReference type="GO" id="GO:0000156">
    <property type="term" value="F:phosphorelay response regulator activity"/>
    <property type="evidence" value="ECO:0007669"/>
    <property type="project" value="TreeGrafter"/>
</dbReference>
<gene>
    <name evidence="8" type="primary">tctD</name>
    <name evidence="8" type="ORF">KIN_32810</name>
</gene>
<dbReference type="InterPro" id="IPR036388">
    <property type="entry name" value="WH-like_DNA-bd_sf"/>
</dbReference>
<dbReference type="GO" id="GO:0005829">
    <property type="term" value="C:cytosol"/>
    <property type="evidence" value="ECO:0007669"/>
    <property type="project" value="TreeGrafter"/>
</dbReference>
<dbReference type="SMART" id="SM00862">
    <property type="entry name" value="Trans_reg_C"/>
    <property type="match status" value="1"/>
</dbReference>
<proteinExistence type="predicted"/>
<organism evidence="8 9">
    <name type="scientific">Litoreibacter roseus</name>
    <dbReference type="NCBI Taxonomy" id="2601869"/>
    <lineage>
        <taxon>Bacteria</taxon>
        <taxon>Pseudomonadati</taxon>
        <taxon>Pseudomonadota</taxon>
        <taxon>Alphaproteobacteria</taxon>
        <taxon>Rhodobacterales</taxon>
        <taxon>Roseobacteraceae</taxon>
        <taxon>Litoreibacter</taxon>
    </lineage>
</organism>
<dbReference type="EMBL" id="BLJE01000004">
    <property type="protein sequence ID" value="GFE66207.1"/>
    <property type="molecule type" value="Genomic_DNA"/>
</dbReference>
<dbReference type="SMART" id="SM00448">
    <property type="entry name" value="REC"/>
    <property type="match status" value="1"/>
</dbReference>
<dbReference type="Gene3D" id="3.40.50.2300">
    <property type="match status" value="1"/>
</dbReference>
<dbReference type="Gene3D" id="1.10.10.10">
    <property type="entry name" value="Winged helix-like DNA-binding domain superfamily/Winged helix DNA-binding domain"/>
    <property type="match status" value="1"/>
</dbReference>
<protein>
    <submittedName>
        <fullName evidence="8">DNA-binding response regulator</fullName>
    </submittedName>
</protein>
<dbReference type="PANTHER" id="PTHR48111">
    <property type="entry name" value="REGULATOR OF RPOS"/>
    <property type="match status" value="1"/>
</dbReference>
<evidence type="ECO:0000259" key="7">
    <source>
        <dbReference type="PROSITE" id="PS51755"/>
    </source>
</evidence>
<keyword evidence="1" id="KW-0805">Transcription regulation</keyword>
<reference evidence="8 9" key="1">
    <citation type="submission" date="2019-12" db="EMBL/GenBank/DDBJ databases">
        <title>Litoreibacter badius sp. nov., a novel bacteriochlorophyll a-containing bacterium in the genus Litoreibacter.</title>
        <authorList>
            <person name="Kanamuro M."/>
            <person name="Takabe Y."/>
            <person name="Mori K."/>
            <person name="Takaichi S."/>
            <person name="Hanada S."/>
        </authorList>
    </citation>
    <scope>NUCLEOTIDE SEQUENCE [LARGE SCALE GENOMIC DNA]</scope>
    <source>
        <strain evidence="8 9">K6</strain>
    </source>
</reference>
<evidence type="ECO:0000256" key="5">
    <source>
        <dbReference type="PROSITE-ProRule" id="PRU01091"/>
    </source>
</evidence>
<feature type="DNA-binding region" description="OmpR/PhoB-type" evidence="5">
    <location>
        <begin position="124"/>
        <end position="220"/>
    </location>
</feature>